<dbReference type="Proteomes" id="UP000015480">
    <property type="component" value="Chromosome"/>
</dbReference>
<dbReference type="InterPro" id="IPR036390">
    <property type="entry name" value="WH_DNA-bd_sf"/>
</dbReference>
<dbReference type="Pfam" id="PF03466">
    <property type="entry name" value="LysR_substrate"/>
    <property type="match status" value="1"/>
</dbReference>
<dbReference type="eggNOG" id="COG0583">
    <property type="taxonomic scope" value="Bacteria"/>
</dbReference>
<dbReference type="STRING" id="1367847.JCM7686_1822"/>
<dbReference type="EMBL" id="CP006650">
    <property type="protein sequence ID" value="AGT08923.1"/>
    <property type="molecule type" value="Genomic_DNA"/>
</dbReference>
<evidence type="ECO:0000256" key="4">
    <source>
        <dbReference type="ARBA" id="ARBA00023163"/>
    </source>
</evidence>
<accession>S5YBU2</accession>
<dbReference type="AlphaFoldDB" id="S5YBU2"/>
<dbReference type="PATRIC" id="fig|1367847.3.peg.1806"/>
<evidence type="ECO:0000313" key="6">
    <source>
        <dbReference type="EMBL" id="AGT08923.1"/>
    </source>
</evidence>
<dbReference type="KEGG" id="pami:JCM7686_1822"/>
<dbReference type="SUPFAM" id="SSF53850">
    <property type="entry name" value="Periplasmic binding protein-like II"/>
    <property type="match status" value="1"/>
</dbReference>
<dbReference type="PROSITE" id="PS50931">
    <property type="entry name" value="HTH_LYSR"/>
    <property type="match status" value="2"/>
</dbReference>
<feature type="domain" description="HTH lysR-type" evidence="5">
    <location>
        <begin position="1"/>
        <end position="58"/>
    </location>
</feature>
<protein>
    <submittedName>
        <fullName evidence="6">Transcriptional regulator, LysR family</fullName>
    </submittedName>
</protein>
<sequence>MDTATLLIAHRVMTARNIRGTARAMGRPVSSIAAAMNRLESQISVPLLRKAGTGIVLTLDAERLLPRIQQLAAISEEIMTLGTPARRDLGVTLNALSRFAFVAEAGSIRGAAKSLGLGQPQLARQMGQIETILGCQLLTRGVGGSRTTDAGKRLLVLARALEAGWNELAHAADGRSQRSAATIRLGSIVPMGHESFVASTLAQLVMNWTKDAPRQPLFVASTTTEGLIAGLKRGIYDIVLLNSISVPDEFYGFPIAKAQLSLVGRSDLLKGQTAPNNLAPIFENAVLALPSPQSGLRQVINRYLSETLSETETDQLNVIEVDSMPVIINMVLNHNVISILPSESVAKISHDLGQIPLPPEIGLPYWLVCQRNPRSHHIAEEIIKAISRSGQPTS</sequence>
<reference evidence="6 7" key="1">
    <citation type="journal article" date="2014" name="BMC Genomics">
        <title>Architecture and functions of a multipartite genome of the methylotrophic bacterium Paracoccus aminophilus JCM 7686, containing primary and secondary chromids.</title>
        <authorList>
            <person name="Dziewit L."/>
            <person name="Czarnecki J."/>
            <person name="Wibberg D."/>
            <person name="Radlinska M."/>
            <person name="Mrozek P."/>
            <person name="Szymczak M."/>
            <person name="Schluter A."/>
            <person name="Puhler A."/>
            <person name="Bartosik D."/>
        </authorList>
    </citation>
    <scope>NUCLEOTIDE SEQUENCE [LARGE SCALE GENOMIC DNA]</scope>
    <source>
        <strain evidence="6">JCM 7686</strain>
    </source>
</reference>
<proteinExistence type="inferred from homology"/>
<gene>
    <name evidence="6" type="ORF">JCM7686_1822</name>
</gene>
<dbReference type="Pfam" id="PF00126">
    <property type="entry name" value="HTH_1"/>
    <property type="match status" value="2"/>
</dbReference>
<dbReference type="PANTHER" id="PTHR30126:SF40">
    <property type="entry name" value="HTH-TYPE TRANSCRIPTIONAL REGULATOR GLTR"/>
    <property type="match status" value="1"/>
</dbReference>
<evidence type="ECO:0000256" key="2">
    <source>
        <dbReference type="ARBA" id="ARBA00023015"/>
    </source>
</evidence>
<dbReference type="PANTHER" id="PTHR30126">
    <property type="entry name" value="HTH-TYPE TRANSCRIPTIONAL REGULATOR"/>
    <property type="match status" value="1"/>
</dbReference>
<dbReference type="HOGENOM" id="CLU_057092_0_0_5"/>
<dbReference type="GO" id="GO:0000976">
    <property type="term" value="F:transcription cis-regulatory region binding"/>
    <property type="evidence" value="ECO:0007669"/>
    <property type="project" value="TreeGrafter"/>
</dbReference>
<dbReference type="RefSeq" id="WP_020950561.1">
    <property type="nucleotide sequence ID" value="NC_022041.1"/>
</dbReference>
<dbReference type="InterPro" id="IPR005119">
    <property type="entry name" value="LysR_subst-bd"/>
</dbReference>
<keyword evidence="2" id="KW-0805">Transcription regulation</keyword>
<dbReference type="Gene3D" id="3.40.190.290">
    <property type="match status" value="1"/>
</dbReference>
<comment type="similarity">
    <text evidence="1">Belongs to the LysR transcriptional regulatory family.</text>
</comment>
<feature type="domain" description="HTH lysR-type" evidence="5">
    <location>
        <begin position="91"/>
        <end position="148"/>
    </location>
</feature>
<dbReference type="InterPro" id="IPR000847">
    <property type="entry name" value="LysR_HTH_N"/>
</dbReference>
<organism evidence="6 7">
    <name type="scientific">Paracoccus aminophilus JCM 7686</name>
    <dbReference type="NCBI Taxonomy" id="1367847"/>
    <lineage>
        <taxon>Bacteria</taxon>
        <taxon>Pseudomonadati</taxon>
        <taxon>Pseudomonadota</taxon>
        <taxon>Alphaproteobacteria</taxon>
        <taxon>Rhodobacterales</taxon>
        <taxon>Paracoccaceae</taxon>
        <taxon>Paracoccus</taxon>
    </lineage>
</organism>
<evidence type="ECO:0000313" key="7">
    <source>
        <dbReference type="Proteomes" id="UP000015480"/>
    </source>
</evidence>
<keyword evidence="4" id="KW-0804">Transcription</keyword>
<evidence type="ECO:0000256" key="3">
    <source>
        <dbReference type="ARBA" id="ARBA00023125"/>
    </source>
</evidence>
<dbReference type="CDD" id="cd05466">
    <property type="entry name" value="PBP2_LTTR_substrate"/>
    <property type="match status" value="1"/>
</dbReference>
<dbReference type="GO" id="GO:0003700">
    <property type="term" value="F:DNA-binding transcription factor activity"/>
    <property type="evidence" value="ECO:0007669"/>
    <property type="project" value="InterPro"/>
</dbReference>
<keyword evidence="3" id="KW-0238">DNA-binding</keyword>
<dbReference type="InterPro" id="IPR036388">
    <property type="entry name" value="WH-like_DNA-bd_sf"/>
</dbReference>
<evidence type="ECO:0000259" key="5">
    <source>
        <dbReference type="PROSITE" id="PS50931"/>
    </source>
</evidence>
<dbReference type="Gene3D" id="1.10.10.10">
    <property type="entry name" value="Winged helix-like DNA-binding domain superfamily/Winged helix DNA-binding domain"/>
    <property type="match status" value="2"/>
</dbReference>
<dbReference type="OrthoDB" id="7781876at2"/>
<name>S5YBU2_PARAH</name>
<evidence type="ECO:0000256" key="1">
    <source>
        <dbReference type="ARBA" id="ARBA00009437"/>
    </source>
</evidence>
<dbReference type="SUPFAM" id="SSF46785">
    <property type="entry name" value="Winged helix' DNA-binding domain"/>
    <property type="match status" value="2"/>
</dbReference>
<keyword evidence="7" id="KW-1185">Reference proteome</keyword>